<accession>A0A419ENU1</accession>
<comment type="caution">
    <text evidence="1">The sequence shown here is derived from an EMBL/GenBank/DDBJ whole genome shotgun (WGS) entry which is preliminary data.</text>
</comment>
<proteinExistence type="predicted"/>
<name>A0A419ENU1_9BACT</name>
<sequence>MGYYVFQNRADGWVEVHYADCPHCNHGFARPEGTDPARSEWLGPFTSYLTAESAAKETRAHVKDCENCGL</sequence>
<evidence type="ECO:0000313" key="2">
    <source>
        <dbReference type="Proteomes" id="UP000285961"/>
    </source>
</evidence>
<organism evidence="1 2">
    <name type="scientific">Candidatus Abyssobacteria bacterium SURF_17</name>
    <dbReference type="NCBI Taxonomy" id="2093361"/>
    <lineage>
        <taxon>Bacteria</taxon>
        <taxon>Pseudomonadati</taxon>
        <taxon>Candidatus Hydrogenedentota</taxon>
        <taxon>Candidatus Abyssobacteria</taxon>
    </lineage>
</organism>
<dbReference type="EMBL" id="QZKI01000140">
    <property type="protein sequence ID" value="RJP64431.1"/>
    <property type="molecule type" value="Genomic_DNA"/>
</dbReference>
<dbReference type="AlphaFoldDB" id="A0A419ENU1"/>
<gene>
    <name evidence="1" type="ORF">C4532_19250</name>
</gene>
<evidence type="ECO:0000313" key="1">
    <source>
        <dbReference type="EMBL" id="RJP64431.1"/>
    </source>
</evidence>
<protein>
    <submittedName>
        <fullName evidence="1">Uncharacterized protein</fullName>
    </submittedName>
</protein>
<dbReference type="Proteomes" id="UP000285961">
    <property type="component" value="Unassembled WGS sequence"/>
</dbReference>
<reference evidence="1 2" key="1">
    <citation type="journal article" date="2017" name="ISME J.">
        <title>Energy and carbon metabolisms in a deep terrestrial subsurface fluid microbial community.</title>
        <authorList>
            <person name="Momper L."/>
            <person name="Jungbluth S.P."/>
            <person name="Lee M.D."/>
            <person name="Amend J.P."/>
        </authorList>
    </citation>
    <scope>NUCLEOTIDE SEQUENCE [LARGE SCALE GENOMIC DNA]</scope>
    <source>
        <strain evidence="1">SURF_17</strain>
    </source>
</reference>